<proteinExistence type="inferred from homology"/>
<dbReference type="Pfam" id="PF02769">
    <property type="entry name" value="AIRS_C"/>
    <property type="match status" value="1"/>
</dbReference>
<gene>
    <name evidence="4" type="ORF">EQP59_02885</name>
</gene>
<dbReference type="AlphaFoldDB" id="A0A410JQF0"/>
<dbReference type="InterPro" id="IPR036921">
    <property type="entry name" value="PurM-like_N_sf"/>
</dbReference>
<evidence type="ECO:0000256" key="1">
    <source>
        <dbReference type="ARBA" id="ARBA00006243"/>
    </source>
</evidence>
<dbReference type="InterPro" id="IPR010918">
    <property type="entry name" value="PurM-like_C_dom"/>
</dbReference>
<dbReference type="EMBL" id="CP035107">
    <property type="protein sequence ID" value="QAR30369.1"/>
    <property type="molecule type" value="Genomic_DNA"/>
</dbReference>
<organism evidence="4 5">
    <name type="scientific">Ornithobacterium rhinotracheale</name>
    <dbReference type="NCBI Taxonomy" id="28251"/>
    <lineage>
        <taxon>Bacteria</taxon>
        <taxon>Pseudomonadati</taxon>
        <taxon>Bacteroidota</taxon>
        <taxon>Flavobacteriia</taxon>
        <taxon>Flavobacteriales</taxon>
        <taxon>Weeksellaceae</taxon>
        <taxon>Ornithobacterium</taxon>
    </lineage>
</organism>
<dbReference type="RefSeq" id="WP_128500864.1">
    <property type="nucleotide sequence ID" value="NZ_CP035107.1"/>
</dbReference>
<dbReference type="PANTHER" id="PTHR30303">
    <property type="entry name" value="HYDROGENASE ISOENZYMES FORMATION PROTEIN HYPE"/>
    <property type="match status" value="1"/>
</dbReference>
<evidence type="ECO:0000313" key="5">
    <source>
        <dbReference type="Proteomes" id="UP000287701"/>
    </source>
</evidence>
<protein>
    <submittedName>
        <fullName evidence="4">AIR synthase</fullName>
    </submittedName>
</protein>
<reference evidence="4 5" key="1">
    <citation type="submission" date="2019-01" db="EMBL/GenBank/DDBJ databases">
        <title>Whole Genome of Ornithobacterium rhinotracheale FARPER-174b.</title>
        <authorList>
            <person name="Tataje-Lavanda L.A."/>
            <person name="Montalvan A."/>
            <person name="Montesinos R."/>
            <person name="Zimic M."/>
            <person name="Fernandez-Sanchez M."/>
            <person name="Fernandez-Diaz M."/>
        </authorList>
    </citation>
    <scope>NUCLEOTIDE SEQUENCE [LARGE SCALE GENOMIC DNA]</scope>
    <source>
        <strain evidence="4 5">FARPER-174b</strain>
    </source>
</reference>
<evidence type="ECO:0000313" key="4">
    <source>
        <dbReference type="EMBL" id="QAR30369.1"/>
    </source>
</evidence>
<dbReference type="SUPFAM" id="SSF55326">
    <property type="entry name" value="PurM N-terminal domain-like"/>
    <property type="match status" value="1"/>
</dbReference>
<dbReference type="PANTHER" id="PTHR30303:SF4">
    <property type="entry name" value="HYDROGENASE EXPRESSION_FORMATION PROTEIN HYPE"/>
    <property type="match status" value="1"/>
</dbReference>
<dbReference type="InterPro" id="IPR011854">
    <property type="entry name" value="HypE"/>
</dbReference>
<evidence type="ECO:0000259" key="2">
    <source>
        <dbReference type="Pfam" id="PF00586"/>
    </source>
</evidence>
<dbReference type="Gene3D" id="3.90.650.10">
    <property type="entry name" value="PurM-like C-terminal domain"/>
    <property type="match status" value="1"/>
</dbReference>
<dbReference type="GO" id="GO:0051604">
    <property type="term" value="P:protein maturation"/>
    <property type="evidence" value="ECO:0007669"/>
    <property type="project" value="TreeGrafter"/>
</dbReference>
<feature type="domain" description="PurM-like C-terminal" evidence="3">
    <location>
        <begin position="207"/>
        <end position="321"/>
    </location>
</feature>
<feature type="domain" description="PurM-like N-terminal" evidence="2">
    <location>
        <begin position="33"/>
        <end position="141"/>
    </location>
</feature>
<name>A0A410JQF0_ORNRH</name>
<dbReference type="OrthoDB" id="9801934at2"/>
<dbReference type="InterPro" id="IPR036676">
    <property type="entry name" value="PurM-like_C_sf"/>
</dbReference>
<dbReference type="Proteomes" id="UP000287701">
    <property type="component" value="Chromosome"/>
</dbReference>
<comment type="similarity">
    <text evidence="1">Belongs to the HypE family.</text>
</comment>
<accession>A0A410JQF0</accession>
<sequence length="350" mass="38083">MNKGKLSNQGFKDLFQAQFGYESTQIIIKPSFGKDIALIDLGENYMALASDPLSYIPNLGAKKSAELSVFLVANDIATTGVPPQYFQLVLNLNENFTHEAFDAYWQHLHALCEKLKISISGGHTGVVAGQNSTIIGGGTMISVAEKSRFIRCDQAQAGDILLMSKKAAISATAILGLNFPVTAHEVLAKDSGKYFEDLFSQISVMEEGKLAGLFNQKNVAKPIHAMHDVTEGGVLGAVYEMCVANDLGIMLNADAIPVDGEQQLLCQKFSLNPAEIIGAGSMLMAVSPKVVNDLIQYFAQNQLKLTPIGEFTPAENGILSWQGGEMKEIQYSERDAYWEAFFNAVEKGWK</sequence>
<dbReference type="Gene3D" id="3.30.1330.10">
    <property type="entry name" value="PurM-like, N-terminal domain"/>
    <property type="match status" value="1"/>
</dbReference>
<dbReference type="Pfam" id="PF00586">
    <property type="entry name" value="AIRS"/>
    <property type="match status" value="1"/>
</dbReference>
<dbReference type="InterPro" id="IPR016188">
    <property type="entry name" value="PurM-like_N"/>
</dbReference>
<evidence type="ECO:0000259" key="3">
    <source>
        <dbReference type="Pfam" id="PF02769"/>
    </source>
</evidence>
<dbReference type="SUPFAM" id="SSF56042">
    <property type="entry name" value="PurM C-terminal domain-like"/>
    <property type="match status" value="1"/>
</dbReference>